<name>A0A7C3GBQ5_9PROT</name>
<dbReference type="PANTHER" id="PTHR42902:SF1">
    <property type="entry name" value="MALATE SYNTHASE 1-RELATED"/>
    <property type="match status" value="1"/>
</dbReference>
<dbReference type="InterPro" id="IPR001465">
    <property type="entry name" value="Malate_synthase_TIM"/>
</dbReference>
<dbReference type="PIRSF" id="PIRSF001363">
    <property type="entry name" value="Malate_synth"/>
    <property type="match status" value="1"/>
</dbReference>
<dbReference type="AlphaFoldDB" id="A0A7C3GBQ5"/>
<organism evidence="11">
    <name type="scientific">Hellea balneolensis</name>
    <dbReference type="NCBI Taxonomy" id="287478"/>
    <lineage>
        <taxon>Bacteria</taxon>
        <taxon>Pseudomonadati</taxon>
        <taxon>Pseudomonadota</taxon>
        <taxon>Alphaproteobacteria</taxon>
        <taxon>Maricaulales</taxon>
        <taxon>Robiginitomaculaceae</taxon>
        <taxon>Hellea</taxon>
    </lineage>
</organism>
<evidence type="ECO:0000259" key="9">
    <source>
        <dbReference type="Pfam" id="PF20656"/>
    </source>
</evidence>
<dbReference type="InterPro" id="IPR044856">
    <property type="entry name" value="Malate_synth_C_sf"/>
</dbReference>
<dbReference type="GO" id="GO:0005737">
    <property type="term" value="C:cytoplasm"/>
    <property type="evidence" value="ECO:0007669"/>
    <property type="project" value="TreeGrafter"/>
</dbReference>
<comment type="similarity">
    <text evidence="1">Belongs to the malate synthase family.</text>
</comment>
<comment type="catalytic activity">
    <reaction evidence="6">
        <text>glyoxylate + acetyl-CoA + H2O = (S)-malate + CoA + H(+)</text>
        <dbReference type="Rhea" id="RHEA:18181"/>
        <dbReference type="ChEBI" id="CHEBI:15377"/>
        <dbReference type="ChEBI" id="CHEBI:15378"/>
        <dbReference type="ChEBI" id="CHEBI:15589"/>
        <dbReference type="ChEBI" id="CHEBI:36655"/>
        <dbReference type="ChEBI" id="CHEBI:57287"/>
        <dbReference type="ChEBI" id="CHEBI:57288"/>
        <dbReference type="EC" id="2.3.3.9"/>
    </reaction>
</comment>
<dbReference type="InterPro" id="IPR011076">
    <property type="entry name" value="Malate_synth_sf"/>
</dbReference>
<keyword evidence="5 11" id="KW-0808">Transferase</keyword>
<dbReference type="GO" id="GO:0006097">
    <property type="term" value="P:glyoxylate cycle"/>
    <property type="evidence" value="ECO:0007669"/>
    <property type="project" value="UniProtKB-KW"/>
</dbReference>
<evidence type="ECO:0000259" key="8">
    <source>
        <dbReference type="Pfam" id="PF01274"/>
    </source>
</evidence>
<dbReference type="InterPro" id="IPR048355">
    <property type="entry name" value="MS_C"/>
</dbReference>
<evidence type="ECO:0000313" key="11">
    <source>
        <dbReference type="EMBL" id="HFB54616.1"/>
    </source>
</evidence>
<dbReference type="InterPro" id="IPR046363">
    <property type="entry name" value="MS_N_TIM-barrel_dom"/>
</dbReference>
<keyword evidence="4" id="KW-0816">Tricarboxylic acid cycle</keyword>
<feature type="active site" description="Proton acceptor" evidence="7">
    <location>
        <position position="173"/>
    </location>
</feature>
<feature type="domain" description="Malate synthase N-terminal" evidence="9">
    <location>
        <begin position="17"/>
        <end position="78"/>
    </location>
</feature>
<sequence length="546" mass="62007">MSGYQKTTDVPRHRVLAKITGAMKPGYETVLTPDALLFLADLERRFGRARKNMLEYRQDRQDRFDYGEFPTFLPETEHIRAEMWEVDPIPAALRDRRVEITGPVERKMMINALNSGAKMFMADFEDASSPTFANMIEGQINMYDYARGKLSYHDRAKDKDYTLNEETATMLVRPRGWHMEEDNITVDGRPMSASLVDFGLHIFHNGKILAKKGVGPFYYLPKMESHKEARLWNDVFNYAQTFVGIPHGTIKSTVLIETLPAAFEMDEILYELRAHITGLNCGRWDYIFSYIKCLRNHREFVLPDRAQVGMDKAFLRAYSLKLIETCHRRRAHAMGGMAAQIPVKGDDTANEIAFAKLKADKEREVLAGHDGTWVAHPGMVAAATEVFDEHMPKMHQILRKELGAKVSEASMLTPHTGSITEAGVRTNISVGIIYIAAWLGGRGAVPIHNLMEDAATAEISRSQIWQWLRHGASVELKDGSQAKMTSDLFDRIFKEEMGKLEDAMSVTEFRQGHYTQAAEIFKKTATSVDFIDFLTLPAYRQLLKLN</sequence>
<dbReference type="Gene3D" id="1.20.1220.12">
    <property type="entry name" value="Malate synthase, domain III"/>
    <property type="match status" value="1"/>
</dbReference>
<dbReference type="Pfam" id="PF01274">
    <property type="entry name" value="MS_TIM-barrel"/>
    <property type="match status" value="1"/>
</dbReference>
<dbReference type="FunFam" id="1.20.1220.12:FF:000001">
    <property type="entry name" value="Malate synthase"/>
    <property type="match status" value="1"/>
</dbReference>
<feature type="domain" description="Malate synthase TIM barrel" evidence="8">
    <location>
        <begin position="169"/>
        <end position="413"/>
    </location>
</feature>
<comment type="caution">
    <text evidence="11">The sequence shown here is derived from an EMBL/GenBank/DDBJ whole genome shotgun (WGS) entry which is preliminary data.</text>
</comment>
<evidence type="ECO:0000259" key="10">
    <source>
        <dbReference type="Pfam" id="PF20659"/>
    </source>
</evidence>
<dbReference type="Pfam" id="PF20656">
    <property type="entry name" value="MS_N"/>
    <property type="match status" value="1"/>
</dbReference>
<dbReference type="Proteomes" id="UP000886042">
    <property type="component" value="Unassembled WGS sequence"/>
</dbReference>
<evidence type="ECO:0000256" key="5">
    <source>
        <dbReference type="ARBA" id="ARBA00022679"/>
    </source>
</evidence>
<feature type="domain" description="Malate synthase C-terminal" evidence="10">
    <location>
        <begin position="419"/>
        <end position="542"/>
    </location>
</feature>
<accession>A0A7C3GBQ5</accession>
<evidence type="ECO:0000256" key="7">
    <source>
        <dbReference type="PIRSR" id="PIRSR001363-1"/>
    </source>
</evidence>
<dbReference type="InterPro" id="IPR048356">
    <property type="entry name" value="MS_N"/>
</dbReference>
<keyword evidence="11" id="KW-0012">Acyltransferase</keyword>
<keyword evidence="3" id="KW-0329">Glyoxylate bypass</keyword>
<protein>
    <recommendedName>
        <fullName evidence="2">malate synthase</fullName>
        <ecNumber evidence="2">2.3.3.9</ecNumber>
    </recommendedName>
</protein>
<dbReference type="CDD" id="cd00727">
    <property type="entry name" value="malate_synt_A"/>
    <property type="match status" value="1"/>
</dbReference>
<reference evidence="11" key="1">
    <citation type="journal article" date="2020" name="mSystems">
        <title>Genome- and Community-Level Interaction Insights into Carbon Utilization and Element Cycling Functions of Hydrothermarchaeota in Hydrothermal Sediment.</title>
        <authorList>
            <person name="Zhou Z."/>
            <person name="Liu Y."/>
            <person name="Xu W."/>
            <person name="Pan J."/>
            <person name="Luo Z.H."/>
            <person name="Li M."/>
        </authorList>
    </citation>
    <scope>NUCLEOTIDE SEQUENCE [LARGE SCALE GENOMIC DNA]</scope>
    <source>
        <strain evidence="11">HyVt-489</strain>
    </source>
</reference>
<feature type="active site" description="Proton donor" evidence="7">
    <location>
        <position position="453"/>
    </location>
</feature>
<dbReference type="NCBIfam" id="TIGR01344">
    <property type="entry name" value="malate_syn_A"/>
    <property type="match status" value="1"/>
</dbReference>
<dbReference type="InterPro" id="IPR006252">
    <property type="entry name" value="Malate_synthA"/>
</dbReference>
<evidence type="ECO:0000256" key="2">
    <source>
        <dbReference type="ARBA" id="ARBA00012636"/>
    </source>
</evidence>
<evidence type="ECO:0000256" key="1">
    <source>
        <dbReference type="ARBA" id="ARBA00006394"/>
    </source>
</evidence>
<evidence type="ECO:0000256" key="6">
    <source>
        <dbReference type="ARBA" id="ARBA00047918"/>
    </source>
</evidence>
<dbReference type="PANTHER" id="PTHR42902">
    <property type="entry name" value="MALATE SYNTHASE"/>
    <property type="match status" value="1"/>
</dbReference>
<dbReference type="SUPFAM" id="SSF51645">
    <property type="entry name" value="Malate synthase G"/>
    <property type="match status" value="1"/>
</dbReference>
<dbReference type="GO" id="GO:0006099">
    <property type="term" value="P:tricarboxylic acid cycle"/>
    <property type="evidence" value="ECO:0007669"/>
    <property type="project" value="UniProtKB-KW"/>
</dbReference>
<dbReference type="EC" id="2.3.3.9" evidence="2"/>
<proteinExistence type="inferred from homology"/>
<dbReference type="FunFam" id="3.20.20.360:FF:000001">
    <property type="entry name" value="Malate synthase"/>
    <property type="match status" value="1"/>
</dbReference>
<dbReference type="Pfam" id="PF20659">
    <property type="entry name" value="MS_C"/>
    <property type="match status" value="1"/>
</dbReference>
<dbReference type="EMBL" id="DRMN01000115">
    <property type="protein sequence ID" value="HFB54616.1"/>
    <property type="molecule type" value="Genomic_DNA"/>
</dbReference>
<dbReference type="GO" id="GO:0004474">
    <property type="term" value="F:malate synthase activity"/>
    <property type="evidence" value="ECO:0007669"/>
    <property type="project" value="UniProtKB-EC"/>
</dbReference>
<dbReference type="Gene3D" id="3.20.20.360">
    <property type="entry name" value="Malate synthase, domain 3"/>
    <property type="match status" value="1"/>
</dbReference>
<gene>
    <name evidence="11" type="primary">aceB</name>
    <name evidence="11" type="ORF">ENJ46_01725</name>
</gene>
<evidence type="ECO:0000256" key="3">
    <source>
        <dbReference type="ARBA" id="ARBA00022435"/>
    </source>
</evidence>
<evidence type="ECO:0000256" key="4">
    <source>
        <dbReference type="ARBA" id="ARBA00022532"/>
    </source>
</evidence>